<comment type="caution">
    <text evidence="2">The sequence shown here is derived from an EMBL/GenBank/DDBJ whole genome shotgun (WGS) entry which is preliminary data.</text>
</comment>
<dbReference type="AlphaFoldDB" id="A0A812DLI3"/>
<evidence type="ECO:0000313" key="2">
    <source>
        <dbReference type="EMBL" id="CAE1303880.1"/>
    </source>
</evidence>
<feature type="region of interest" description="Disordered" evidence="1">
    <location>
        <begin position="123"/>
        <end position="173"/>
    </location>
</feature>
<name>A0A812DLI3_ACAPH</name>
<gene>
    <name evidence="2" type="ORF">SPHA_56598</name>
</gene>
<proteinExistence type="predicted"/>
<accession>A0A812DLI3</accession>
<dbReference type="EMBL" id="CAHIKZ030003753">
    <property type="protein sequence ID" value="CAE1303880.1"/>
    <property type="molecule type" value="Genomic_DNA"/>
</dbReference>
<protein>
    <submittedName>
        <fullName evidence="2">Uncharacterized protein</fullName>
    </submittedName>
</protein>
<evidence type="ECO:0000256" key="1">
    <source>
        <dbReference type="SAM" id="MobiDB-lite"/>
    </source>
</evidence>
<feature type="compositionally biased region" description="Basic residues" evidence="1">
    <location>
        <begin position="129"/>
        <end position="140"/>
    </location>
</feature>
<evidence type="ECO:0000313" key="3">
    <source>
        <dbReference type="Proteomes" id="UP000597762"/>
    </source>
</evidence>
<organism evidence="2 3">
    <name type="scientific">Acanthosepion pharaonis</name>
    <name type="common">Pharaoh cuttlefish</name>
    <name type="synonym">Sepia pharaonis</name>
    <dbReference type="NCBI Taxonomy" id="158019"/>
    <lineage>
        <taxon>Eukaryota</taxon>
        <taxon>Metazoa</taxon>
        <taxon>Spiralia</taxon>
        <taxon>Lophotrochozoa</taxon>
        <taxon>Mollusca</taxon>
        <taxon>Cephalopoda</taxon>
        <taxon>Coleoidea</taxon>
        <taxon>Decapodiformes</taxon>
        <taxon>Sepiida</taxon>
        <taxon>Sepiina</taxon>
        <taxon>Sepiidae</taxon>
        <taxon>Acanthosepion</taxon>
    </lineage>
</organism>
<keyword evidence="3" id="KW-1185">Reference proteome</keyword>
<dbReference type="Proteomes" id="UP000597762">
    <property type="component" value="Unassembled WGS sequence"/>
</dbReference>
<sequence>MFVRDRAGARIEHPLPVGGRAALHRFDPITPSNWRCDSKLMKAAEARACAASAPQRARQKPASSYWLWSTRLTAEPSLSRPSAAHVIAARRTRAFGRVPAQRAQPIAPFALFAELAGRLAELGGGGARRASRPRTRRRHGWAASARSRPGRPHRRRCPGSSRRAWHRCRSRRRSRRKALTPALLNPNSVFALRLTSTAISLGWLATIAPL</sequence>
<feature type="compositionally biased region" description="Basic residues" evidence="1">
    <location>
        <begin position="148"/>
        <end position="173"/>
    </location>
</feature>
<reference evidence="2" key="1">
    <citation type="submission" date="2021-01" db="EMBL/GenBank/DDBJ databases">
        <authorList>
            <person name="Li R."/>
            <person name="Bekaert M."/>
        </authorList>
    </citation>
    <scope>NUCLEOTIDE SEQUENCE</scope>
    <source>
        <strain evidence="2">Farmed</strain>
    </source>
</reference>